<dbReference type="OrthoDB" id="407355at2759"/>
<keyword evidence="10" id="KW-1185">Reference proteome</keyword>
<dbReference type="InterPro" id="IPR036191">
    <property type="entry name" value="RRF_sf"/>
</dbReference>
<feature type="domain" description="Ribosome recycling factor" evidence="8">
    <location>
        <begin position="113"/>
        <end position="268"/>
    </location>
</feature>
<dbReference type="HAMAP" id="MF_00040">
    <property type="entry name" value="RRF"/>
    <property type="match status" value="1"/>
</dbReference>
<dbReference type="CDD" id="cd00520">
    <property type="entry name" value="RRF"/>
    <property type="match status" value="1"/>
</dbReference>
<comment type="similarity">
    <text evidence="3">Belongs to the RRF family.</text>
</comment>
<organism evidence="9 10">
    <name type="scientific">Gonium pectorale</name>
    <name type="common">Green alga</name>
    <dbReference type="NCBI Taxonomy" id="33097"/>
    <lineage>
        <taxon>Eukaryota</taxon>
        <taxon>Viridiplantae</taxon>
        <taxon>Chlorophyta</taxon>
        <taxon>core chlorophytes</taxon>
        <taxon>Chlorophyceae</taxon>
        <taxon>CS clade</taxon>
        <taxon>Chlamydomonadales</taxon>
        <taxon>Volvocaceae</taxon>
        <taxon>Gonium</taxon>
    </lineage>
</organism>
<keyword evidence="6" id="KW-0648">Protein biosynthesis</keyword>
<dbReference type="GO" id="GO:0043023">
    <property type="term" value="F:ribosomal large subunit binding"/>
    <property type="evidence" value="ECO:0007669"/>
    <property type="project" value="TreeGrafter"/>
</dbReference>
<dbReference type="InterPro" id="IPR002661">
    <property type="entry name" value="Ribosome_recyc_fac"/>
</dbReference>
<dbReference type="AlphaFoldDB" id="A0A150GCX1"/>
<evidence type="ECO:0000259" key="8">
    <source>
        <dbReference type="Pfam" id="PF01765"/>
    </source>
</evidence>
<accession>A0A150GCX1</accession>
<dbReference type="PANTHER" id="PTHR20982:SF3">
    <property type="entry name" value="MITOCHONDRIAL RIBOSOME RECYCLING FACTOR PSEUDO 1"/>
    <property type="match status" value="1"/>
</dbReference>
<evidence type="ECO:0000313" key="10">
    <source>
        <dbReference type="Proteomes" id="UP000075714"/>
    </source>
</evidence>
<reference evidence="10" key="1">
    <citation type="journal article" date="2016" name="Nat. Commun.">
        <title>The Gonium pectorale genome demonstrates co-option of cell cycle regulation during the evolution of multicellularity.</title>
        <authorList>
            <person name="Hanschen E.R."/>
            <person name="Marriage T.N."/>
            <person name="Ferris P.J."/>
            <person name="Hamaji T."/>
            <person name="Toyoda A."/>
            <person name="Fujiyama A."/>
            <person name="Neme R."/>
            <person name="Noguchi H."/>
            <person name="Minakuchi Y."/>
            <person name="Suzuki M."/>
            <person name="Kawai-Toyooka H."/>
            <person name="Smith D.R."/>
            <person name="Sparks H."/>
            <person name="Anderson J."/>
            <person name="Bakaric R."/>
            <person name="Luria V."/>
            <person name="Karger A."/>
            <person name="Kirschner M.W."/>
            <person name="Durand P.M."/>
            <person name="Michod R.E."/>
            <person name="Nozaki H."/>
            <person name="Olson B.J."/>
        </authorList>
    </citation>
    <scope>NUCLEOTIDE SEQUENCE [LARGE SCALE GENOMIC DNA]</scope>
    <source>
        <strain evidence="10">NIES-2863</strain>
    </source>
</reference>
<comment type="subcellular location">
    <subcellularLocation>
        <location evidence="2">Cytoplasm</location>
    </subcellularLocation>
</comment>
<evidence type="ECO:0000256" key="2">
    <source>
        <dbReference type="ARBA" id="ARBA00004496"/>
    </source>
</evidence>
<dbReference type="EMBL" id="LSYV01000034">
    <property type="protein sequence ID" value="KXZ47679.1"/>
    <property type="molecule type" value="Genomic_DNA"/>
</dbReference>
<dbReference type="PANTHER" id="PTHR20982">
    <property type="entry name" value="RIBOSOME RECYCLING FACTOR"/>
    <property type="match status" value="1"/>
</dbReference>
<evidence type="ECO:0000256" key="4">
    <source>
        <dbReference type="ARBA" id="ARBA00014063"/>
    </source>
</evidence>
<dbReference type="STRING" id="33097.A0A150GCX1"/>
<dbReference type="Proteomes" id="UP000075714">
    <property type="component" value="Unassembled WGS sequence"/>
</dbReference>
<dbReference type="InterPro" id="IPR023584">
    <property type="entry name" value="Ribosome_recyc_fac_dom"/>
</dbReference>
<evidence type="ECO:0000313" key="9">
    <source>
        <dbReference type="EMBL" id="KXZ47679.1"/>
    </source>
</evidence>
<comment type="caution">
    <text evidence="9">The sequence shown here is derived from an EMBL/GenBank/DDBJ whole genome shotgun (WGS) entry which is preliminary data.</text>
</comment>
<dbReference type="SUPFAM" id="SSF55194">
    <property type="entry name" value="Ribosome recycling factor, RRF"/>
    <property type="match status" value="1"/>
</dbReference>
<dbReference type="NCBIfam" id="TIGR00496">
    <property type="entry name" value="frr"/>
    <property type="match status" value="1"/>
</dbReference>
<protein>
    <recommendedName>
        <fullName evidence="4">Ribosome-recycling factor, chloroplastic</fullName>
    </recommendedName>
    <alternativeName>
        <fullName evidence="7">Ribosome-releasing factor, chloroplastic</fullName>
    </alternativeName>
</protein>
<dbReference type="Gene3D" id="3.30.1360.40">
    <property type="match status" value="1"/>
</dbReference>
<dbReference type="FunFam" id="3.30.1360.40:FF:000001">
    <property type="entry name" value="Ribosome-recycling factor"/>
    <property type="match status" value="1"/>
</dbReference>
<dbReference type="Pfam" id="PF01765">
    <property type="entry name" value="RRF"/>
    <property type="match status" value="1"/>
</dbReference>
<proteinExistence type="inferred from homology"/>
<keyword evidence="5" id="KW-0963">Cytoplasm</keyword>
<evidence type="ECO:0000256" key="3">
    <source>
        <dbReference type="ARBA" id="ARBA00005912"/>
    </source>
</evidence>
<sequence>MSLTRKLAVPANGLQAAPVAKSLVFRPCSIRNTTCRPFAPVEQRDASRALVLLFAKGGKGGKGGKGEAAVKEEKGGKGAAAAGGVDVQKIAADAKKDADERMKKCLAVVGDGFNTIRTGRANPAILDKVMVDYYGAPTPLKQMGTVTVPDASTLMITPFDRASLRDIERAIQESDLGINPNSDGERIRLIMPPMTQERRKDLAKQVSKMTEDGKVAVRNVRKDAMKKVDKVELPKDDKKSLEDDIQKLTDSYVKKLEDMAKTKTDEVMKL</sequence>
<dbReference type="GO" id="GO:0005739">
    <property type="term" value="C:mitochondrion"/>
    <property type="evidence" value="ECO:0007669"/>
    <property type="project" value="TreeGrafter"/>
</dbReference>
<evidence type="ECO:0000256" key="5">
    <source>
        <dbReference type="ARBA" id="ARBA00022490"/>
    </source>
</evidence>
<evidence type="ECO:0000256" key="6">
    <source>
        <dbReference type="ARBA" id="ARBA00022917"/>
    </source>
</evidence>
<evidence type="ECO:0000256" key="7">
    <source>
        <dbReference type="ARBA" id="ARBA00032397"/>
    </source>
</evidence>
<dbReference type="GO" id="GO:0006412">
    <property type="term" value="P:translation"/>
    <property type="evidence" value="ECO:0007669"/>
    <property type="project" value="UniProtKB-KW"/>
</dbReference>
<dbReference type="Gene3D" id="1.10.132.20">
    <property type="entry name" value="Ribosome-recycling factor"/>
    <property type="match status" value="1"/>
</dbReference>
<comment type="function">
    <text evidence="1">Responsible for the release of ribosomes from messenger RNA at the termination of chloroplastic protein biosynthesis.</text>
</comment>
<dbReference type="FunFam" id="1.10.132.20:FF:000001">
    <property type="entry name" value="Ribosome-recycling factor"/>
    <property type="match status" value="1"/>
</dbReference>
<evidence type="ECO:0000256" key="1">
    <source>
        <dbReference type="ARBA" id="ARBA00002952"/>
    </source>
</evidence>
<gene>
    <name evidence="9" type="ORF">GPECTOR_33g561</name>
</gene>
<name>A0A150GCX1_GONPE</name>